<feature type="non-terminal residue" evidence="1">
    <location>
        <position position="50"/>
    </location>
</feature>
<evidence type="ECO:0000313" key="2">
    <source>
        <dbReference type="Proteomes" id="UP000236370"/>
    </source>
</evidence>
<evidence type="ECO:0000313" key="1">
    <source>
        <dbReference type="EMBL" id="PNI85735.1"/>
    </source>
</evidence>
<accession>A0A2J8PNY5</accession>
<comment type="caution">
    <text evidence="1">The sequence shown here is derived from an EMBL/GenBank/DDBJ whole genome shotgun (WGS) entry which is preliminary data.</text>
</comment>
<gene>
    <name evidence="1" type="ORF">CK820_G0001078</name>
</gene>
<organism evidence="1 2">
    <name type="scientific">Pan troglodytes</name>
    <name type="common">Chimpanzee</name>
    <dbReference type="NCBI Taxonomy" id="9598"/>
    <lineage>
        <taxon>Eukaryota</taxon>
        <taxon>Metazoa</taxon>
        <taxon>Chordata</taxon>
        <taxon>Craniata</taxon>
        <taxon>Vertebrata</taxon>
        <taxon>Euteleostomi</taxon>
        <taxon>Mammalia</taxon>
        <taxon>Eutheria</taxon>
        <taxon>Euarchontoglires</taxon>
        <taxon>Primates</taxon>
        <taxon>Haplorrhini</taxon>
        <taxon>Catarrhini</taxon>
        <taxon>Hominidae</taxon>
        <taxon>Pan</taxon>
    </lineage>
</organism>
<dbReference type="Proteomes" id="UP000236370">
    <property type="component" value="Unassembled WGS sequence"/>
</dbReference>
<sequence>MGLLLPDYRWFTTVDILADNCEKEPWIILFYFCGTPQSQIQRTHQASSSL</sequence>
<dbReference type="EMBL" id="NBAG03000211">
    <property type="protein sequence ID" value="PNI85735.1"/>
    <property type="molecule type" value="Genomic_DNA"/>
</dbReference>
<dbReference type="AlphaFoldDB" id="A0A2J8PNY5"/>
<proteinExistence type="predicted"/>
<name>A0A2J8PNY5_PANTR</name>
<reference evidence="1 2" key="1">
    <citation type="submission" date="2017-12" db="EMBL/GenBank/DDBJ databases">
        <title>High-resolution comparative analysis of great ape genomes.</title>
        <authorList>
            <person name="Pollen A."/>
            <person name="Hastie A."/>
            <person name="Hormozdiari F."/>
            <person name="Dougherty M."/>
            <person name="Liu R."/>
            <person name="Chaisson M."/>
            <person name="Hoppe E."/>
            <person name="Hill C."/>
            <person name="Pang A."/>
            <person name="Hillier L."/>
            <person name="Baker C."/>
            <person name="Armstrong J."/>
            <person name="Shendure J."/>
            <person name="Paten B."/>
            <person name="Wilson R."/>
            <person name="Chao H."/>
            <person name="Schneider V."/>
            <person name="Ventura M."/>
            <person name="Kronenberg Z."/>
            <person name="Murali S."/>
            <person name="Gordon D."/>
            <person name="Cantsilieris S."/>
            <person name="Munson K."/>
            <person name="Nelson B."/>
            <person name="Raja A."/>
            <person name="Underwood J."/>
            <person name="Diekhans M."/>
            <person name="Fiddes I."/>
            <person name="Haussler D."/>
            <person name="Eichler E."/>
        </authorList>
    </citation>
    <scope>NUCLEOTIDE SEQUENCE [LARGE SCALE GENOMIC DNA]</scope>
    <source>
        <strain evidence="1">Yerkes chimp pedigree #C0471</strain>
    </source>
</reference>
<protein>
    <submittedName>
        <fullName evidence="1">R3HDM1 isoform 5</fullName>
    </submittedName>
</protein>